<dbReference type="GO" id="GO:0005634">
    <property type="term" value="C:nucleus"/>
    <property type="evidence" value="ECO:0007669"/>
    <property type="project" value="TreeGrafter"/>
</dbReference>
<dbReference type="GO" id="GO:0048254">
    <property type="term" value="P:snoRNA localization"/>
    <property type="evidence" value="ECO:0007669"/>
    <property type="project" value="TreeGrafter"/>
</dbReference>
<evidence type="ECO:0000256" key="3">
    <source>
        <dbReference type="ARBA" id="ARBA00022833"/>
    </source>
</evidence>
<dbReference type="GO" id="GO:0000492">
    <property type="term" value="P:box C/D snoRNP assembly"/>
    <property type="evidence" value="ECO:0007669"/>
    <property type="project" value="TreeGrafter"/>
</dbReference>
<dbReference type="PROSITE" id="PS51083">
    <property type="entry name" value="ZF_HIT"/>
    <property type="match status" value="1"/>
</dbReference>
<evidence type="ECO:0000259" key="6">
    <source>
        <dbReference type="PROSITE" id="PS51083"/>
    </source>
</evidence>
<name>A0A1E3KAM6_9TREE</name>
<dbReference type="Pfam" id="PF04438">
    <property type="entry name" value="zf-HIT"/>
    <property type="match status" value="1"/>
</dbReference>
<dbReference type="PANTHER" id="PTHR13483">
    <property type="entry name" value="BOX C_D SNORNA PROTEIN 1-RELATED"/>
    <property type="match status" value="1"/>
</dbReference>
<dbReference type="Proteomes" id="UP000095149">
    <property type="component" value="Unassembled WGS sequence"/>
</dbReference>
<dbReference type="EMBL" id="MEKH01000003">
    <property type="protein sequence ID" value="ODO10065.1"/>
    <property type="molecule type" value="Genomic_DNA"/>
</dbReference>
<keyword evidence="3" id="KW-0862">Zinc</keyword>
<dbReference type="PANTHER" id="PTHR13483:SF11">
    <property type="entry name" value="ZINC FINGER HIT DOMAIN-CONTAINING PROTEIN 3"/>
    <property type="match status" value="1"/>
</dbReference>
<dbReference type="GO" id="GO:0008270">
    <property type="term" value="F:zinc ion binding"/>
    <property type="evidence" value="ECO:0007669"/>
    <property type="project" value="UniProtKB-UniRule"/>
</dbReference>
<reference evidence="7 8" key="1">
    <citation type="submission" date="2016-06" db="EMBL/GenBank/DDBJ databases">
        <title>Evolution of pathogenesis and genome organization in the Tremellales.</title>
        <authorList>
            <person name="Cuomo C."/>
            <person name="Litvintseva A."/>
            <person name="Heitman J."/>
            <person name="Chen Y."/>
            <person name="Sun S."/>
            <person name="Springer D."/>
            <person name="Dromer F."/>
            <person name="Young S."/>
            <person name="Zeng Q."/>
            <person name="Chapman S."/>
            <person name="Gujja S."/>
            <person name="Saif S."/>
            <person name="Birren B."/>
        </authorList>
    </citation>
    <scope>NUCLEOTIDE SEQUENCE [LARGE SCALE GENOMIC DNA]</scope>
    <source>
        <strain evidence="7 8">CBS 6273</strain>
    </source>
</reference>
<dbReference type="InterPro" id="IPR007529">
    <property type="entry name" value="Znf_HIT"/>
</dbReference>
<gene>
    <name evidence="7" type="ORF">I350_02291</name>
</gene>
<evidence type="ECO:0000256" key="5">
    <source>
        <dbReference type="SAM" id="MobiDB-lite"/>
    </source>
</evidence>
<evidence type="ECO:0000256" key="2">
    <source>
        <dbReference type="ARBA" id="ARBA00022771"/>
    </source>
</evidence>
<feature type="region of interest" description="Disordered" evidence="5">
    <location>
        <begin position="81"/>
        <end position="104"/>
    </location>
</feature>
<accession>A0A1E3KAM6</accession>
<keyword evidence="1" id="KW-0479">Metal-binding</keyword>
<protein>
    <recommendedName>
        <fullName evidence="6">HIT-type domain-containing protein</fullName>
    </recommendedName>
</protein>
<dbReference type="OrthoDB" id="18412at2759"/>
<evidence type="ECO:0000256" key="1">
    <source>
        <dbReference type="ARBA" id="ARBA00022723"/>
    </source>
</evidence>
<feature type="domain" description="HIT-type" evidence="6">
    <location>
        <begin position="12"/>
        <end position="44"/>
    </location>
</feature>
<comment type="caution">
    <text evidence="7">The sequence shown here is derived from an EMBL/GenBank/DDBJ whole genome shotgun (WGS) entry which is preliminary data.</text>
</comment>
<dbReference type="CDD" id="cd23024">
    <property type="entry name" value="zf-HIT_ZNHIT2-3"/>
    <property type="match status" value="1"/>
</dbReference>
<dbReference type="GO" id="GO:0070761">
    <property type="term" value="C:pre-snoRNP complex"/>
    <property type="evidence" value="ECO:0007669"/>
    <property type="project" value="TreeGrafter"/>
</dbReference>
<organism evidence="7 8">
    <name type="scientific">Cryptococcus amylolentus CBS 6273</name>
    <dbReference type="NCBI Taxonomy" id="1296118"/>
    <lineage>
        <taxon>Eukaryota</taxon>
        <taxon>Fungi</taxon>
        <taxon>Dikarya</taxon>
        <taxon>Basidiomycota</taxon>
        <taxon>Agaricomycotina</taxon>
        <taxon>Tremellomycetes</taxon>
        <taxon>Tremellales</taxon>
        <taxon>Cryptococcaceae</taxon>
        <taxon>Cryptococcus</taxon>
    </lineage>
</organism>
<dbReference type="Gene3D" id="3.30.60.190">
    <property type="match status" value="1"/>
</dbReference>
<sequence>MAPKSKTGPPLCDVCSIVPSKYRCPTCPTRYCSVVCFKGHKVGCSALKAARQGAPDAQAVPELALDVLLPDEGKVDVVESEEKVAEEPPQQPLKSLSSLKWPPEPDPSIFTDPLLKDDPKPLRHEELLRIGNALAQSKSLRALLADPTLIAILQLLDTLPLSARHATLSRLVGLDTQSLSSSSKTLVSGRDSPPPLDELLEAFSGTKKDTSIDERDGWWLHGPDGRIWITEKERNLMRLFAGGVCLSIDGKEENGEIAWGQGDLAWDA</sequence>
<dbReference type="AlphaFoldDB" id="A0A1E3KAM6"/>
<evidence type="ECO:0000313" key="8">
    <source>
        <dbReference type="Proteomes" id="UP000095149"/>
    </source>
</evidence>
<dbReference type="GO" id="GO:0000463">
    <property type="term" value="P:maturation of LSU-rRNA from tricistronic rRNA transcript (SSU-rRNA, 5.8S rRNA, LSU-rRNA)"/>
    <property type="evidence" value="ECO:0007669"/>
    <property type="project" value="TreeGrafter"/>
</dbReference>
<dbReference type="InterPro" id="IPR051639">
    <property type="entry name" value="BCD1"/>
</dbReference>
<evidence type="ECO:0000256" key="4">
    <source>
        <dbReference type="PROSITE-ProRule" id="PRU00453"/>
    </source>
</evidence>
<evidence type="ECO:0000313" key="7">
    <source>
        <dbReference type="EMBL" id="ODO10065.1"/>
    </source>
</evidence>
<proteinExistence type="predicted"/>
<keyword evidence="2 4" id="KW-0863">Zinc-finger</keyword>
<dbReference type="SUPFAM" id="SSF144232">
    <property type="entry name" value="HIT/MYND zinc finger-like"/>
    <property type="match status" value="1"/>
</dbReference>